<reference evidence="2 3" key="1">
    <citation type="journal article" date="2013" name="BMC Genomics">
        <title>Comparative genomics of parasitic silkworm microsporidia reveal an association between genome expansion and host adaptation.</title>
        <authorList>
            <person name="Pan G."/>
            <person name="Xu J."/>
            <person name="Li T."/>
            <person name="Xia Q."/>
            <person name="Liu S.L."/>
            <person name="Zhang G."/>
            <person name="Li S."/>
            <person name="Li C."/>
            <person name="Liu H."/>
            <person name="Yang L."/>
            <person name="Liu T."/>
            <person name="Zhang X."/>
            <person name="Wu Z."/>
            <person name="Fan W."/>
            <person name="Dang X."/>
            <person name="Xiang H."/>
            <person name="Tao M."/>
            <person name="Li Y."/>
            <person name="Hu J."/>
            <person name="Li Z."/>
            <person name="Lin L."/>
            <person name="Luo J."/>
            <person name="Geng L."/>
            <person name="Wang L."/>
            <person name="Long M."/>
            <person name="Wan Y."/>
            <person name="He N."/>
            <person name="Zhang Z."/>
            <person name="Lu C."/>
            <person name="Keeling P.J."/>
            <person name="Wang J."/>
            <person name="Xiang Z."/>
            <person name="Zhou Z."/>
        </authorList>
    </citation>
    <scope>NUCLEOTIDE SEQUENCE [LARGE SCALE GENOMIC DNA]</scope>
    <source>
        <strain evidence="3">CQ1 / CVCC 102059</strain>
    </source>
</reference>
<keyword evidence="1" id="KW-0472">Membrane</keyword>
<protein>
    <submittedName>
        <fullName evidence="2">Uncharacterized protein</fullName>
    </submittedName>
</protein>
<proteinExistence type="predicted"/>
<sequence>MRFFYISSLLTLYFNIPSSICFYSTMLHTSSRNDCKSRSYSCSNTKKNIYPAKVYINFSNLHTRILPKWYFLIIKIASYALSFLLYCTVLIQIERLNKNGFTIELGSKPNSVLCQKKFLILHHFYFKLLRKHPK</sequence>
<dbReference type="EMBL" id="KB910298">
    <property type="protein sequence ID" value="EOB11227.1"/>
    <property type="molecule type" value="Genomic_DNA"/>
</dbReference>
<evidence type="ECO:0000256" key="1">
    <source>
        <dbReference type="SAM" id="Phobius"/>
    </source>
</evidence>
<keyword evidence="1" id="KW-0812">Transmembrane</keyword>
<accession>R0KM49</accession>
<evidence type="ECO:0000313" key="2">
    <source>
        <dbReference type="EMBL" id="EOB11227.1"/>
    </source>
</evidence>
<keyword evidence="3" id="KW-1185">Reference proteome</keyword>
<dbReference type="HOGENOM" id="CLU_1896806_0_0_1"/>
<dbReference type="AlphaFoldDB" id="R0KM49"/>
<feature type="transmembrane region" description="Helical" evidence="1">
    <location>
        <begin position="69"/>
        <end position="91"/>
    </location>
</feature>
<gene>
    <name evidence="2" type="ORF">NBO_1391g0001</name>
</gene>
<keyword evidence="1" id="KW-1133">Transmembrane helix</keyword>
<evidence type="ECO:0000313" key="3">
    <source>
        <dbReference type="Proteomes" id="UP000016927"/>
    </source>
</evidence>
<dbReference type="VEuPathDB" id="MicrosporidiaDB:NBO_1391g0001"/>
<name>R0KM49_NOSB1</name>
<organism evidence="2 3">
    <name type="scientific">Nosema bombycis (strain CQ1 / CVCC 102059)</name>
    <name type="common">Microsporidian parasite</name>
    <name type="synonym">Pebrine of silkworm</name>
    <dbReference type="NCBI Taxonomy" id="578461"/>
    <lineage>
        <taxon>Eukaryota</taxon>
        <taxon>Fungi</taxon>
        <taxon>Fungi incertae sedis</taxon>
        <taxon>Microsporidia</taxon>
        <taxon>Nosematidae</taxon>
        <taxon>Nosema</taxon>
    </lineage>
</organism>
<dbReference type="Proteomes" id="UP000016927">
    <property type="component" value="Unassembled WGS sequence"/>
</dbReference>